<dbReference type="EMBL" id="CAKXYP010000005">
    <property type="protein sequence ID" value="CAH9415175.1"/>
    <property type="molecule type" value="Genomic_DNA"/>
</dbReference>
<reference evidence="2" key="1">
    <citation type="submission" date="2022-03" db="EMBL/GenBank/DDBJ databases">
        <authorList>
            <person name="Leyn A S."/>
        </authorList>
    </citation>
    <scope>NUCLEOTIDE SEQUENCE</scope>
    <source>
        <strain evidence="2">Streptomyces globisporus 4-3</strain>
    </source>
</reference>
<feature type="compositionally biased region" description="Low complexity" evidence="1">
    <location>
        <begin position="50"/>
        <end position="61"/>
    </location>
</feature>
<feature type="region of interest" description="Disordered" evidence="1">
    <location>
        <begin position="1"/>
        <end position="74"/>
    </location>
</feature>
<protein>
    <submittedName>
        <fullName evidence="2">Uncharacterized protein</fullName>
    </submittedName>
</protein>
<evidence type="ECO:0000313" key="2">
    <source>
        <dbReference type="EMBL" id="CAH9415175.1"/>
    </source>
</evidence>
<proteinExistence type="predicted"/>
<evidence type="ECO:0000313" key="3">
    <source>
        <dbReference type="Proteomes" id="UP001154015"/>
    </source>
</evidence>
<sequence>MDPYDSQTSQSAERWPAPGGGTPIYDRLVAEWQAAGGDHPLAEPQPGPAAPRRGGFVPAARTAGQAPGPETPGN</sequence>
<keyword evidence="3" id="KW-1185">Reference proteome</keyword>
<accession>A0ABN8UZT7</accession>
<feature type="compositionally biased region" description="Polar residues" evidence="1">
    <location>
        <begin position="1"/>
        <end position="12"/>
    </location>
</feature>
<organism evidence="2 3">
    <name type="scientific">Streptomyces globisporus</name>
    <dbReference type="NCBI Taxonomy" id="1908"/>
    <lineage>
        <taxon>Bacteria</taxon>
        <taxon>Bacillati</taxon>
        <taxon>Actinomycetota</taxon>
        <taxon>Actinomycetes</taxon>
        <taxon>Kitasatosporales</taxon>
        <taxon>Streptomycetaceae</taxon>
        <taxon>Streptomyces</taxon>
    </lineage>
</organism>
<comment type="caution">
    <text evidence="2">The sequence shown here is derived from an EMBL/GenBank/DDBJ whole genome shotgun (WGS) entry which is preliminary data.</text>
</comment>
<dbReference type="RefSeq" id="WP_030804121.1">
    <property type="nucleotide sequence ID" value="NZ_BMTG01000012.1"/>
</dbReference>
<evidence type="ECO:0000256" key="1">
    <source>
        <dbReference type="SAM" id="MobiDB-lite"/>
    </source>
</evidence>
<name>A0ABN8UZT7_STRGL</name>
<dbReference type="Proteomes" id="UP001154015">
    <property type="component" value="Unassembled WGS sequence"/>
</dbReference>
<gene>
    <name evidence="2" type="ORF">SGL43_02187</name>
</gene>